<feature type="domain" description="Glycoside hydrolase 35 catalytic" evidence="8">
    <location>
        <begin position="43"/>
        <end position="290"/>
    </location>
</feature>
<dbReference type="Gene3D" id="3.20.20.80">
    <property type="entry name" value="Glycosidases"/>
    <property type="match status" value="1"/>
</dbReference>
<dbReference type="PROSITE" id="PS51257">
    <property type="entry name" value="PROKAR_LIPOPROTEIN"/>
    <property type="match status" value="1"/>
</dbReference>
<keyword evidence="7" id="KW-0732">Signal</keyword>
<dbReference type="GeneID" id="5887697"/>
<dbReference type="InterPro" id="IPR031330">
    <property type="entry name" value="Gly_Hdrlase_35_cat"/>
</dbReference>
<comment type="catalytic activity">
    <reaction evidence="4">
        <text>Hydrolysis of terminal non-reducing beta-D-galactose residues in beta-D-galactosides.</text>
        <dbReference type="EC" id="3.2.1.23"/>
    </reaction>
</comment>
<dbReference type="InterPro" id="IPR001944">
    <property type="entry name" value="Glycoside_Hdrlase_35"/>
</dbReference>
<dbReference type="RefSeq" id="XP_001742425.1">
    <property type="nucleotide sequence ID" value="XM_001742373.1"/>
</dbReference>
<comment type="similarity">
    <text evidence="1 5">Belongs to the glycosyl hydrolase 35 family.</text>
</comment>
<dbReference type="EMBL" id="CH991543">
    <property type="protein sequence ID" value="EDQ92663.1"/>
    <property type="molecule type" value="Genomic_DNA"/>
</dbReference>
<reference evidence="10 11" key="1">
    <citation type="journal article" date="2008" name="Nature">
        <title>The genome of the choanoflagellate Monosiga brevicollis and the origin of metazoans.</title>
        <authorList>
            <consortium name="JGI Sequencing"/>
            <person name="King N."/>
            <person name="Westbrook M.J."/>
            <person name="Young S.L."/>
            <person name="Kuo A."/>
            <person name="Abedin M."/>
            <person name="Chapman J."/>
            <person name="Fairclough S."/>
            <person name="Hellsten U."/>
            <person name="Isogai Y."/>
            <person name="Letunic I."/>
            <person name="Marr M."/>
            <person name="Pincus D."/>
            <person name="Putnam N."/>
            <person name="Rokas A."/>
            <person name="Wright K.J."/>
            <person name="Zuzow R."/>
            <person name="Dirks W."/>
            <person name="Good M."/>
            <person name="Goodstein D."/>
            <person name="Lemons D."/>
            <person name="Li W."/>
            <person name="Lyons J.B."/>
            <person name="Morris A."/>
            <person name="Nichols S."/>
            <person name="Richter D.J."/>
            <person name="Salamov A."/>
            <person name="Bork P."/>
            <person name="Lim W.A."/>
            <person name="Manning G."/>
            <person name="Miller W.T."/>
            <person name="McGinnis W."/>
            <person name="Shapiro H."/>
            <person name="Tjian R."/>
            <person name="Grigoriev I.V."/>
            <person name="Rokhsar D."/>
        </authorList>
    </citation>
    <scope>NUCLEOTIDE SEQUENCE [LARGE SCALE GENOMIC DNA]</scope>
    <source>
        <strain evidence="11">MX1 / ATCC 50154</strain>
    </source>
</reference>
<dbReference type="GO" id="GO:0019388">
    <property type="term" value="P:galactose catabolic process"/>
    <property type="evidence" value="ECO:0000318"/>
    <property type="project" value="GO_Central"/>
</dbReference>
<dbReference type="Gene3D" id="2.60.120.260">
    <property type="entry name" value="Galactose-binding domain-like"/>
    <property type="match status" value="2"/>
</dbReference>
<protein>
    <recommendedName>
        <fullName evidence="4">Beta-galactosidase</fullName>
        <ecNumber evidence="4">3.2.1.23</ecNumber>
    </recommendedName>
</protein>
<feature type="chain" id="PRO_5002742323" description="Beta-galactosidase" evidence="7">
    <location>
        <begin position="27"/>
        <end position="759"/>
    </location>
</feature>
<evidence type="ECO:0000256" key="4">
    <source>
        <dbReference type="RuleBase" id="RU000675"/>
    </source>
</evidence>
<dbReference type="GO" id="GO:0004565">
    <property type="term" value="F:beta-galactosidase activity"/>
    <property type="evidence" value="ECO:0000318"/>
    <property type="project" value="GO_Central"/>
</dbReference>
<dbReference type="InterPro" id="IPR019801">
    <property type="entry name" value="Glyco_hydro_35_CS"/>
</dbReference>
<evidence type="ECO:0000259" key="9">
    <source>
        <dbReference type="Pfam" id="PF21317"/>
    </source>
</evidence>
<dbReference type="InParanoid" id="A9UQV3"/>
<dbReference type="SUPFAM" id="SSF51445">
    <property type="entry name" value="(Trans)glycosidases"/>
    <property type="match status" value="2"/>
</dbReference>
<sequence length="759" mass="82431">MMMTCVRSRAAPALVWTVLVLAGCLAVGRGGASDRAFTIANDQFLRDGQPFQILSASVHYSRMLQDDWSDRLQRIRALGFNAIETYVPWNYHNAEPSVYDFAGNRNLTKVKLGPLPADPDSIPKTNSPPPPCLIRGEWEFGGFPAWLLGLQPRVTLRTYETGYITQVDKWWKYLLPKVKPLLYGNGGPVIMMQIENEFGSYGNVQDVPADRQYMEHLVALARTELGSDVILYTTDGSAASFMNRGTLNGSAVLTLGDFQPNLDPAASLAIAKAYNPPGLSPSMCTEFYSVRLRILFNLQSRGNILDRGRLYHRGTTHPCYDYNAPLDEAGHHGYGSDGLSKFAIVQNVLRLFQAQNMPLPTEPAGPAMITPGPLQLNDSIPFLAAVGQLADRNVTTTVPCRTEDLGQNYGFTVFSTVLAVPATALIIEDVRDRAIVYLDDVYQGTVFRVDPQPILLHNASAGATLTIVLENMGRINFGPNMTDPKGILGNVTLDADVVQQPWTVQLVSFASPNFANLPWQANVEPGNLTLYQGQLVLNQVAATFIDMTGWSKACGSSAIQTPPMTAKGNGPRDGATLDPLPKGSEAQSSALPRRAADTVDNLHLQAVAPSVPWSAETMKLLDIGAGYQTAMARALAEQGRVVELREDILALRKTNADNLFQLVRAQHEQQQLQVELQRVREQLHAAATELGPVASTHTDTTTNGSKESVTASQALTSPSPSEASMLEANRGPNSCTVCAEDQATPADGEVADQRQSCEP</sequence>
<dbReference type="Pfam" id="PF21317">
    <property type="entry name" value="BetaGal_ABD_1"/>
    <property type="match status" value="1"/>
</dbReference>
<dbReference type="KEGG" id="mbr:MONBRDRAFT_22533"/>
<accession>A9UQV3</accession>
<keyword evidence="2 4" id="KW-0378">Hydrolase</keyword>
<dbReference type="GO" id="GO:0005773">
    <property type="term" value="C:vacuole"/>
    <property type="evidence" value="ECO:0000318"/>
    <property type="project" value="GO_Central"/>
</dbReference>
<keyword evidence="11" id="KW-1185">Reference proteome</keyword>
<dbReference type="STRING" id="81824.A9UQV3"/>
<evidence type="ECO:0000256" key="7">
    <source>
        <dbReference type="SAM" id="SignalP"/>
    </source>
</evidence>
<evidence type="ECO:0000256" key="1">
    <source>
        <dbReference type="ARBA" id="ARBA00009809"/>
    </source>
</evidence>
<evidence type="ECO:0000313" key="11">
    <source>
        <dbReference type="Proteomes" id="UP000001357"/>
    </source>
</evidence>
<keyword evidence="3 4" id="KW-0326">Glycosidase</keyword>
<gene>
    <name evidence="10" type="ORF">MONBRDRAFT_22533</name>
</gene>
<dbReference type="Proteomes" id="UP000001357">
    <property type="component" value="Unassembled WGS sequence"/>
</dbReference>
<dbReference type="AlphaFoldDB" id="A9UQV3"/>
<evidence type="ECO:0000313" key="10">
    <source>
        <dbReference type="EMBL" id="EDQ92663.1"/>
    </source>
</evidence>
<evidence type="ECO:0000256" key="5">
    <source>
        <dbReference type="RuleBase" id="RU003679"/>
    </source>
</evidence>
<proteinExistence type="inferred from homology"/>
<feature type="domain" description="Beta-galactosidase 1-like first all-beta" evidence="9">
    <location>
        <begin position="399"/>
        <end position="504"/>
    </location>
</feature>
<name>A9UQV3_MONBE</name>
<evidence type="ECO:0000256" key="6">
    <source>
        <dbReference type="SAM" id="MobiDB-lite"/>
    </source>
</evidence>
<evidence type="ECO:0000259" key="8">
    <source>
        <dbReference type="Pfam" id="PF01301"/>
    </source>
</evidence>
<dbReference type="Pfam" id="PF01301">
    <property type="entry name" value="Glyco_hydro_35"/>
    <property type="match status" value="1"/>
</dbReference>
<dbReference type="PANTHER" id="PTHR23421">
    <property type="entry name" value="BETA-GALACTOSIDASE RELATED"/>
    <property type="match status" value="1"/>
</dbReference>
<dbReference type="PRINTS" id="PR00742">
    <property type="entry name" value="GLHYDRLASE35"/>
</dbReference>
<evidence type="ECO:0000256" key="2">
    <source>
        <dbReference type="ARBA" id="ARBA00022801"/>
    </source>
</evidence>
<organism evidence="10 11">
    <name type="scientific">Monosiga brevicollis</name>
    <name type="common">Choanoflagellate</name>
    <dbReference type="NCBI Taxonomy" id="81824"/>
    <lineage>
        <taxon>Eukaryota</taxon>
        <taxon>Choanoflagellata</taxon>
        <taxon>Craspedida</taxon>
        <taxon>Salpingoecidae</taxon>
        <taxon>Monosiga</taxon>
    </lineage>
</organism>
<dbReference type="eggNOG" id="KOG0496">
    <property type="taxonomic scope" value="Eukaryota"/>
</dbReference>
<dbReference type="InterPro" id="IPR017853">
    <property type="entry name" value="GH"/>
</dbReference>
<dbReference type="EC" id="3.2.1.23" evidence="4"/>
<feature type="region of interest" description="Disordered" evidence="6">
    <location>
        <begin position="688"/>
        <end position="759"/>
    </location>
</feature>
<dbReference type="PROSITE" id="PS01182">
    <property type="entry name" value="GLYCOSYL_HYDROL_F35"/>
    <property type="match status" value="1"/>
</dbReference>
<feature type="signal peptide" evidence="7">
    <location>
        <begin position="1"/>
        <end position="26"/>
    </location>
</feature>
<feature type="region of interest" description="Disordered" evidence="6">
    <location>
        <begin position="561"/>
        <end position="594"/>
    </location>
</feature>
<dbReference type="InterPro" id="IPR048912">
    <property type="entry name" value="BetaGal1-like_ABD1"/>
</dbReference>
<feature type="compositionally biased region" description="Polar residues" evidence="6">
    <location>
        <begin position="695"/>
        <end position="722"/>
    </location>
</feature>
<evidence type="ECO:0000256" key="3">
    <source>
        <dbReference type="ARBA" id="ARBA00023295"/>
    </source>
</evidence>